<organism evidence="2 3">
    <name type="scientific">Blastomyces parvus</name>
    <dbReference type="NCBI Taxonomy" id="2060905"/>
    <lineage>
        <taxon>Eukaryota</taxon>
        <taxon>Fungi</taxon>
        <taxon>Dikarya</taxon>
        <taxon>Ascomycota</taxon>
        <taxon>Pezizomycotina</taxon>
        <taxon>Eurotiomycetes</taxon>
        <taxon>Eurotiomycetidae</taxon>
        <taxon>Onygenales</taxon>
        <taxon>Ajellomycetaceae</taxon>
        <taxon>Blastomyces</taxon>
    </lineage>
</organism>
<keyword evidence="3" id="KW-1185">Reference proteome</keyword>
<dbReference type="EMBL" id="PDNC01000097">
    <property type="protein sequence ID" value="PGG99706.1"/>
    <property type="molecule type" value="Genomic_DNA"/>
</dbReference>
<dbReference type="SUPFAM" id="SSF52949">
    <property type="entry name" value="Macro domain-like"/>
    <property type="match status" value="2"/>
</dbReference>
<sequence length="253" mass="26845">MSIITEIEGDLFDAPEGTALIHACNCQGSWGKGIAKAFKEKYPAAYQIFRAHCQQYLSHPQTQTHPRPHPRALKLPEGTALIIPPQPADYQPQPQTGAAGAAGTAAQPQPAPLSNRGRGRGRGRGTALNGPRGAGATLSRAAGRKHWIICLFTSWHYGPRNRSPPEVILENTRLAVADLKRQIAAAAPPPPPPSAMTAPAPTATAAGGDGAEQPGELWGCQFNAGLFGVRWERTREVLDEAGLAMTIVRPPGE</sequence>
<feature type="region of interest" description="Disordered" evidence="1">
    <location>
        <begin position="82"/>
        <end position="137"/>
    </location>
</feature>
<dbReference type="InterPro" id="IPR050892">
    <property type="entry name" value="ADP-ribose_metab_enzymes"/>
</dbReference>
<dbReference type="InterPro" id="IPR043472">
    <property type="entry name" value="Macro_dom-like"/>
</dbReference>
<evidence type="ECO:0000256" key="1">
    <source>
        <dbReference type="SAM" id="MobiDB-lite"/>
    </source>
</evidence>
<feature type="compositionally biased region" description="Low complexity" evidence="1">
    <location>
        <begin position="195"/>
        <end position="206"/>
    </location>
</feature>
<protein>
    <submittedName>
        <fullName evidence="2">ADP-ribose 1''-phosphate phosphatase</fullName>
    </submittedName>
</protein>
<feature type="region of interest" description="Disordered" evidence="1">
    <location>
        <begin position="185"/>
        <end position="214"/>
    </location>
</feature>
<dbReference type="Gene3D" id="3.40.220.10">
    <property type="entry name" value="Leucine Aminopeptidase, subunit E, domain 1"/>
    <property type="match status" value="1"/>
</dbReference>
<dbReference type="Proteomes" id="UP000224080">
    <property type="component" value="Unassembled WGS sequence"/>
</dbReference>
<accession>A0A2B7WSZ8</accession>
<dbReference type="AlphaFoldDB" id="A0A2B7WSZ8"/>
<proteinExistence type="predicted"/>
<reference evidence="2 3" key="1">
    <citation type="submission" date="2017-10" db="EMBL/GenBank/DDBJ databases">
        <title>Comparative genomics in systemic dimorphic fungi from Ajellomycetaceae.</title>
        <authorList>
            <person name="Munoz J.F."/>
            <person name="Mcewen J.G."/>
            <person name="Clay O.K."/>
            <person name="Cuomo C.A."/>
        </authorList>
    </citation>
    <scope>NUCLEOTIDE SEQUENCE [LARGE SCALE GENOMIC DNA]</scope>
    <source>
        <strain evidence="2 3">UAMH130</strain>
    </source>
</reference>
<name>A0A2B7WSZ8_9EURO</name>
<dbReference type="PANTHER" id="PTHR12521">
    <property type="entry name" value="PROTEIN C6ORF130"/>
    <property type="match status" value="1"/>
</dbReference>
<feature type="compositionally biased region" description="Low complexity" evidence="1">
    <location>
        <begin position="88"/>
        <end position="108"/>
    </location>
</feature>
<dbReference type="PANTHER" id="PTHR12521:SF0">
    <property type="entry name" value="ADP-RIBOSE GLYCOHYDROLASE OARD1"/>
    <property type="match status" value="1"/>
</dbReference>
<evidence type="ECO:0000313" key="2">
    <source>
        <dbReference type="EMBL" id="PGG99706.1"/>
    </source>
</evidence>
<comment type="caution">
    <text evidence="2">The sequence shown here is derived from an EMBL/GenBank/DDBJ whole genome shotgun (WGS) entry which is preliminary data.</text>
</comment>
<dbReference type="OrthoDB" id="2155246at2759"/>
<dbReference type="STRING" id="2060905.A0A2B7WSZ8"/>
<evidence type="ECO:0000313" key="3">
    <source>
        <dbReference type="Proteomes" id="UP000224080"/>
    </source>
</evidence>
<gene>
    <name evidence="2" type="ORF">GX51_06158</name>
</gene>
<dbReference type="GO" id="GO:0140291">
    <property type="term" value="P:peptidyl-glutamate ADP-deribosylation"/>
    <property type="evidence" value="ECO:0007669"/>
    <property type="project" value="TreeGrafter"/>
</dbReference>